<proteinExistence type="inferred from homology"/>
<dbReference type="Pfam" id="PF00120">
    <property type="entry name" value="Gln-synt_C"/>
    <property type="match status" value="1"/>
</dbReference>
<dbReference type="FunFam" id="3.10.20.70:FF:000003">
    <property type="entry name" value="Glutamine synthetase, chloroplastic"/>
    <property type="match status" value="1"/>
</dbReference>
<comment type="similarity">
    <text evidence="2 12 13">Belongs to the glutamine synthetase family.</text>
</comment>
<organism evidence="18 19">
    <name type="scientific">Cucumis melo var. makuwa</name>
    <name type="common">Oriental melon</name>
    <dbReference type="NCBI Taxonomy" id="1194695"/>
    <lineage>
        <taxon>Eukaryota</taxon>
        <taxon>Viridiplantae</taxon>
        <taxon>Streptophyta</taxon>
        <taxon>Embryophyta</taxon>
        <taxon>Tracheophyta</taxon>
        <taxon>Spermatophyta</taxon>
        <taxon>Magnoliopsida</taxon>
        <taxon>eudicotyledons</taxon>
        <taxon>Gunneridae</taxon>
        <taxon>Pentapetalae</taxon>
        <taxon>rosids</taxon>
        <taxon>fabids</taxon>
        <taxon>Cucurbitales</taxon>
        <taxon>Cucurbitaceae</taxon>
        <taxon>Benincaseae</taxon>
        <taxon>Cucumis</taxon>
    </lineage>
</organism>
<evidence type="ECO:0000256" key="6">
    <source>
        <dbReference type="ARBA" id="ARBA00022598"/>
    </source>
</evidence>
<feature type="transmembrane region" description="Helical" evidence="15">
    <location>
        <begin position="502"/>
        <end position="526"/>
    </location>
</feature>
<dbReference type="SUPFAM" id="SSF54368">
    <property type="entry name" value="Glutamine synthetase, N-terminal domain"/>
    <property type="match status" value="1"/>
</dbReference>
<dbReference type="PROSITE" id="PS00180">
    <property type="entry name" value="GLNA_1"/>
    <property type="match status" value="1"/>
</dbReference>
<dbReference type="AlphaFoldDB" id="A0A5A7U765"/>
<feature type="domain" description="GS beta-grasp" evidence="16">
    <location>
        <begin position="79"/>
        <end position="159"/>
    </location>
</feature>
<dbReference type="PANTHER" id="PTHR20852">
    <property type="entry name" value="GLUTAMINE SYNTHETASE"/>
    <property type="match status" value="1"/>
</dbReference>
<keyword evidence="7" id="KW-0934">Plastid</keyword>
<feature type="transmembrane region" description="Helical" evidence="15">
    <location>
        <begin position="458"/>
        <end position="481"/>
    </location>
</feature>
<dbReference type="Gene3D" id="3.30.590.10">
    <property type="entry name" value="Glutamine synthetase/guanido kinase, catalytic domain"/>
    <property type="match status" value="1"/>
</dbReference>
<dbReference type="GO" id="GO:0009507">
    <property type="term" value="C:chloroplast"/>
    <property type="evidence" value="ECO:0007669"/>
    <property type="project" value="UniProtKB-SubCell"/>
</dbReference>
<evidence type="ECO:0000313" key="19">
    <source>
        <dbReference type="Proteomes" id="UP000321393"/>
    </source>
</evidence>
<dbReference type="Pfam" id="PF05512">
    <property type="entry name" value="AWPM-19"/>
    <property type="match status" value="1"/>
</dbReference>
<evidence type="ECO:0000256" key="3">
    <source>
        <dbReference type="ARBA" id="ARBA00011823"/>
    </source>
</evidence>
<dbReference type="EMBL" id="SSTE01012362">
    <property type="protein sequence ID" value="KAA0049411.1"/>
    <property type="molecule type" value="Genomic_DNA"/>
</dbReference>
<dbReference type="SMART" id="SM01230">
    <property type="entry name" value="Gln-synt_C"/>
    <property type="match status" value="1"/>
</dbReference>
<evidence type="ECO:0000259" key="17">
    <source>
        <dbReference type="PROSITE" id="PS51987"/>
    </source>
</evidence>
<evidence type="ECO:0000256" key="11">
    <source>
        <dbReference type="ARBA" id="ARBA00049436"/>
    </source>
</evidence>
<keyword evidence="15" id="KW-0472">Membrane</keyword>
<dbReference type="InterPro" id="IPR008147">
    <property type="entry name" value="Gln_synt_N"/>
</dbReference>
<evidence type="ECO:0000256" key="1">
    <source>
        <dbReference type="ARBA" id="ARBA00004229"/>
    </source>
</evidence>
<feature type="domain" description="GS catalytic" evidence="17">
    <location>
        <begin position="163"/>
        <end position="521"/>
    </location>
</feature>
<evidence type="ECO:0000256" key="2">
    <source>
        <dbReference type="ARBA" id="ARBA00009897"/>
    </source>
</evidence>
<dbReference type="InterPro" id="IPR027302">
    <property type="entry name" value="Gln_synth_N_conserv_site"/>
</dbReference>
<dbReference type="InterPro" id="IPR008146">
    <property type="entry name" value="Gln_synth_cat_dom"/>
</dbReference>
<keyword evidence="5" id="KW-0150">Chloroplast</keyword>
<protein>
    <recommendedName>
        <fullName evidence="4 14">Glutamine synthetase</fullName>
        <ecNumber evidence="4 14">6.3.1.2</ecNumber>
    </recommendedName>
</protein>
<dbReference type="PROSITE" id="PS51986">
    <property type="entry name" value="GS_BETA_GRASP"/>
    <property type="match status" value="1"/>
</dbReference>
<dbReference type="STRING" id="1194695.A0A5A7U765"/>
<evidence type="ECO:0000313" key="18">
    <source>
        <dbReference type="EMBL" id="KAA0049411.1"/>
    </source>
</evidence>
<gene>
    <name evidence="18" type="ORF">E6C27_scaffold171G006580</name>
</gene>
<dbReference type="InterPro" id="IPR008390">
    <property type="entry name" value="AWPM-19"/>
</dbReference>
<dbReference type="InterPro" id="IPR014746">
    <property type="entry name" value="Gln_synth/guanido_kin_cat_dom"/>
</dbReference>
<evidence type="ECO:0000256" key="14">
    <source>
        <dbReference type="RuleBase" id="RU004356"/>
    </source>
</evidence>
<feature type="transmembrane region" description="Helical" evidence="15">
    <location>
        <begin position="546"/>
        <end position="568"/>
    </location>
</feature>
<evidence type="ECO:0000256" key="10">
    <source>
        <dbReference type="ARBA" id="ARBA00022946"/>
    </source>
</evidence>
<accession>A0A5A7U765</accession>
<dbReference type="OrthoDB" id="1936100at2759"/>
<evidence type="ECO:0000256" key="4">
    <source>
        <dbReference type="ARBA" id="ARBA00012937"/>
    </source>
</evidence>
<evidence type="ECO:0000256" key="8">
    <source>
        <dbReference type="ARBA" id="ARBA00022741"/>
    </source>
</evidence>
<keyword evidence="8 14" id="KW-0547">Nucleotide-binding</keyword>
<reference evidence="18 19" key="1">
    <citation type="submission" date="2019-08" db="EMBL/GenBank/DDBJ databases">
        <title>Draft genome sequences of two oriental melons (Cucumis melo L. var makuwa).</title>
        <authorList>
            <person name="Kwon S.-Y."/>
        </authorList>
    </citation>
    <scope>NUCLEOTIDE SEQUENCE [LARGE SCALE GENOMIC DNA]</scope>
    <source>
        <strain evidence="19">cv. SW 3</strain>
        <tissue evidence="18">Leaf</tissue>
    </source>
</reference>
<keyword evidence="9 14" id="KW-0067">ATP-binding</keyword>
<dbReference type="PANTHER" id="PTHR20852:SF118">
    <property type="entry name" value="GLUTAMINE SYNTHETASE, CHLOROPLASTIC_MITOCHONDRIAL"/>
    <property type="match status" value="1"/>
</dbReference>
<evidence type="ECO:0000256" key="5">
    <source>
        <dbReference type="ARBA" id="ARBA00022528"/>
    </source>
</evidence>
<dbReference type="InterPro" id="IPR027303">
    <property type="entry name" value="Gln_synth_gly_rich_site"/>
</dbReference>
<dbReference type="Proteomes" id="UP000321393">
    <property type="component" value="Unassembled WGS sequence"/>
</dbReference>
<evidence type="ECO:0000256" key="9">
    <source>
        <dbReference type="ARBA" id="ARBA00022840"/>
    </source>
</evidence>
<sequence>MAQILAPSTQWQLRTKLTSMSSSPITPKMWSSILLKQNKKGAVKSSSKYRVLSVKSVGGTINRMEDLLNLDVTPYTDKIIAEYIWIGGSGIDLRSKSRTISKPVEHPSELPKWNYDGSSTGQAPGEDSEVILYPQAIFKDPFRGGNNILVICDAYTPAGVPIPTNKRHRAAEIFSNKKVVDEIPWYGIEQEYTLLQTNVKWPLGWPVGAYPGPQGPYYCGVGADKSFGRDISDAHYKACLYAGINISGTNGEVMPGQWEYQVGPSVGIEAGDHIWCSRYILERITEQAGVVLSLDPKPIEGDWNGAGCHTNYSTKSMREEGGFEVIKKAILNLSLRHKDHISAYGEGNERRLTGKHETASINTFSWGVANRGCSIRVGRDTEKQGKGYLEDRRPASNMDPYVVTSLLAETTILWEPTLEAEALAAQKLSLKARKKPHPHSFHSFSKLQPSMATQVQSAVSVLLVLNLVLYFIITVIASWAVNHALEKSFESASTLTLPARLFPIYFPFGNMATGFFVIFSLIAGVVGMASSASGITNVTKWNSSNIHTASVSSLATFAVTILAMGFAWKEIELGWTDSNLRTLEVITIITSATQLLCTGAVQIGVEEMIVAEKRVQGRV</sequence>
<dbReference type="Gene3D" id="3.10.20.70">
    <property type="entry name" value="Glutamine synthetase, N-terminal domain"/>
    <property type="match status" value="1"/>
</dbReference>
<comment type="subunit">
    <text evidence="3">Homooctamer.</text>
</comment>
<keyword evidence="6 14" id="KW-0436">Ligase</keyword>
<evidence type="ECO:0000256" key="13">
    <source>
        <dbReference type="RuleBase" id="RU000384"/>
    </source>
</evidence>
<comment type="subcellular location">
    <subcellularLocation>
        <location evidence="1">Plastid</location>
        <location evidence="1">Chloroplast</location>
    </subcellularLocation>
</comment>
<dbReference type="GO" id="GO:0004356">
    <property type="term" value="F:glutamine synthetase activity"/>
    <property type="evidence" value="ECO:0007669"/>
    <property type="project" value="UniProtKB-EC"/>
</dbReference>
<dbReference type="InterPro" id="IPR050292">
    <property type="entry name" value="Glutamine_Synthetase"/>
</dbReference>
<evidence type="ECO:0000256" key="7">
    <source>
        <dbReference type="ARBA" id="ARBA00022640"/>
    </source>
</evidence>
<dbReference type="SUPFAM" id="SSF55931">
    <property type="entry name" value="Glutamine synthetase/guanido kinase"/>
    <property type="match status" value="1"/>
</dbReference>
<keyword evidence="15" id="KW-0812">Transmembrane</keyword>
<dbReference type="EC" id="6.3.1.2" evidence="4 14"/>
<name>A0A5A7U765_CUCMM</name>
<comment type="caution">
    <text evidence="18">The sequence shown here is derived from an EMBL/GenBank/DDBJ whole genome shotgun (WGS) entry which is preliminary data.</text>
</comment>
<dbReference type="InterPro" id="IPR036651">
    <property type="entry name" value="Gln_synt_N_sf"/>
</dbReference>
<evidence type="ECO:0000259" key="16">
    <source>
        <dbReference type="PROSITE" id="PS51986"/>
    </source>
</evidence>
<dbReference type="PROSITE" id="PS00181">
    <property type="entry name" value="GLNA_ATP"/>
    <property type="match status" value="1"/>
</dbReference>
<dbReference type="GO" id="GO:0006542">
    <property type="term" value="P:glutamine biosynthetic process"/>
    <property type="evidence" value="ECO:0007669"/>
    <property type="project" value="InterPro"/>
</dbReference>
<dbReference type="PROSITE" id="PS51987">
    <property type="entry name" value="GS_CATALYTIC"/>
    <property type="match status" value="1"/>
</dbReference>
<comment type="catalytic activity">
    <reaction evidence="11 14">
        <text>L-glutamate + NH4(+) + ATP = L-glutamine + ADP + phosphate + H(+)</text>
        <dbReference type="Rhea" id="RHEA:16169"/>
        <dbReference type="ChEBI" id="CHEBI:15378"/>
        <dbReference type="ChEBI" id="CHEBI:28938"/>
        <dbReference type="ChEBI" id="CHEBI:29985"/>
        <dbReference type="ChEBI" id="CHEBI:30616"/>
        <dbReference type="ChEBI" id="CHEBI:43474"/>
        <dbReference type="ChEBI" id="CHEBI:58359"/>
        <dbReference type="ChEBI" id="CHEBI:456216"/>
        <dbReference type="EC" id="6.3.1.2"/>
    </reaction>
</comment>
<keyword evidence="15" id="KW-1133">Transmembrane helix</keyword>
<keyword evidence="10" id="KW-0809">Transit peptide</keyword>
<evidence type="ECO:0000256" key="15">
    <source>
        <dbReference type="SAM" id="Phobius"/>
    </source>
</evidence>
<dbReference type="FunFam" id="3.30.590.10:FF:000004">
    <property type="entry name" value="Glutamine synthetase"/>
    <property type="match status" value="1"/>
</dbReference>
<dbReference type="GO" id="GO:0005524">
    <property type="term" value="F:ATP binding"/>
    <property type="evidence" value="ECO:0007669"/>
    <property type="project" value="UniProtKB-KW"/>
</dbReference>
<evidence type="ECO:0000256" key="12">
    <source>
        <dbReference type="PROSITE-ProRule" id="PRU01330"/>
    </source>
</evidence>